<gene>
    <name evidence="1" type="ORF">ADEAN_000440400</name>
</gene>
<proteinExistence type="predicted"/>
<dbReference type="Proteomes" id="UP000515908">
    <property type="component" value="Chromosome 07"/>
</dbReference>
<dbReference type="VEuPathDB" id="TriTrypDB:ADEAN_000440400"/>
<organism evidence="1 2">
    <name type="scientific">Angomonas deanei</name>
    <dbReference type="NCBI Taxonomy" id="59799"/>
    <lineage>
        <taxon>Eukaryota</taxon>
        <taxon>Discoba</taxon>
        <taxon>Euglenozoa</taxon>
        <taxon>Kinetoplastea</taxon>
        <taxon>Metakinetoplastina</taxon>
        <taxon>Trypanosomatida</taxon>
        <taxon>Trypanosomatidae</taxon>
        <taxon>Strigomonadinae</taxon>
        <taxon>Angomonas</taxon>
    </lineage>
</organism>
<dbReference type="AlphaFoldDB" id="A0A7G2CAV3"/>
<evidence type="ECO:0000313" key="1">
    <source>
        <dbReference type="EMBL" id="CAD2216926.1"/>
    </source>
</evidence>
<reference evidence="1 2" key="1">
    <citation type="submission" date="2020-08" db="EMBL/GenBank/DDBJ databases">
        <authorList>
            <person name="Newling K."/>
            <person name="Davey J."/>
            <person name="Forrester S."/>
        </authorList>
    </citation>
    <scope>NUCLEOTIDE SEQUENCE [LARGE SCALE GENOMIC DNA]</scope>
    <source>
        <strain evidence="2">Crithidia deanei Carvalho (ATCC PRA-265)</strain>
    </source>
</reference>
<name>A0A7G2CAV3_9TRYP</name>
<keyword evidence="2" id="KW-1185">Reference proteome</keyword>
<sequence>MAANEPRSENFFQQERERAEKLVKAISAKLNLSYRNTENDDGQSDDHHHHHAIEAVSRHGESVVSDMLHHIRSDNTNNNNNIDRNIILLKELLEEEAQFGFTPRMILAGVPDVILYFVRLLRDAPHGEIHVEWNKQEKENPTNNNNNNTLLDYNYAATNSHLPLSNTTHHNNYTYNNNHNSMEEIPILPLEAFLPSLVRRQENGENNKDNKNVFSSTLVDVSDLLSAKAAVSPNRVQTQPQ</sequence>
<evidence type="ECO:0000313" key="2">
    <source>
        <dbReference type="Proteomes" id="UP000515908"/>
    </source>
</evidence>
<dbReference type="EMBL" id="LR877151">
    <property type="protein sequence ID" value="CAD2216926.1"/>
    <property type="molecule type" value="Genomic_DNA"/>
</dbReference>
<protein>
    <submittedName>
        <fullName evidence="1">Uncharacterized protein</fullName>
    </submittedName>
</protein>
<accession>A0A7G2CAV3</accession>